<evidence type="ECO:0000313" key="4">
    <source>
        <dbReference type="Proteomes" id="UP000317663"/>
    </source>
</evidence>
<keyword evidence="4" id="KW-1185">Reference proteome</keyword>
<dbReference type="OrthoDB" id="4931325at2"/>
<dbReference type="AlphaFoldDB" id="A0A502FUM9"/>
<dbReference type="Gene3D" id="6.20.150.10">
    <property type="match status" value="1"/>
</dbReference>
<dbReference type="InterPro" id="IPR040629">
    <property type="entry name" value="Phage_spike"/>
</dbReference>
<reference evidence="3 4" key="1">
    <citation type="journal article" date="2019" name="Environ. Microbiol.">
        <title>Species interactions and distinct microbial communities in high Arctic permafrost affected cryosols are associated with the CH4 and CO2 gas fluxes.</title>
        <authorList>
            <person name="Altshuler I."/>
            <person name="Hamel J."/>
            <person name="Turney S."/>
            <person name="Magnuson E."/>
            <person name="Levesque R."/>
            <person name="Greer C."/>
            <person name="Whyte L.G."/>
        </authorList>
    </citation>
    <scope>NUCLEOTIDE SEQUENCE [LARGE SCALE GENOMIC DNA]</scope>
    <source>
        <strain evidence="3 4">E4</strain>
    </source>
</reference>
<dbReference type="InterPro" id="IPR044033">
    <property type="entry name" value="GpV-like_apex"/>
</dbReference>
<dbReference type="InterPro" id="IPR006531">
    <property type="entry name" value="Gp5/Vgr_OB"/>
</dbReference>
<organism evidence="3 4">
    <name type="scientific">Ewingella americana</name>
    <dbReference type="NCBI Taxonomy" id="41202"/>
    <lineage>
        <taxon>Bacteria</taxon>
        <taxon>Pseudomonadati</taxon>
        <taxon>Pseudomonadota</taxon>
        <taxon>Gammaproteobacteria</taxon>
        <taxon>Enterobacterales</taxon>
        <taxon>Yersiniaceae</taxon>
        <taxon>Ewingella</taxon>
    </lineage>
</organism>
<evidence type="ECO:0000313" key="3">
    <source>
        <dbReference type="EMBL" id="TPG53327.1"/>
    </source>
</evidence>
<dbReference type="Pfam" id="PF18715">
    <property type="entry name" value="Phage_spike"/>
    <property type="match status" value="1"/>
</dbReference>
<protein>
    <submittedName>
        <fullName evidence="3">Phage baseplate assembly protein V</fullName>
    </submittedName>
</protein>
<gene>
    <name evidence="3" type="ORF">EAH77_24605</name>
</gene>
<evidence type="ECO:0000259" key="1">
    <source>
        <dbReference type="Pfam" id="PF04717"/>
    </source>
</evidence>
<dbReference type="InterPro" id="IPR013046">
    <property type="entry name" value="GpV/Gp45"/>
</dbReference>
<name>A0A502FUM9_9GAMM</name>
<dbReference type="Pfam" id="PF18946">
    <property type="entry name" value="Apex"/>
    <property type="match status" value="1"/>
</dbReference>
<evidence type="ECO:0000259" key="2">
    <source>
        <dbReference type="Pfam" id="PF18715"/>
    </source>
</evidence>
<feature type="domain" description="Phage spike trimer" evidence="2">
    <location>
        <begin position="138"/>
        <end position="190"/>
    </location>
</feature>
<dbReference type="InterPro" id="IPR037026">
    <property type="entry name" value="Vgr_OB-fold_dom_sf"/>
</dbReference>
<dbReference type="RefSeq" id="WP_140475996.1">
    <property type="nucleotide sequence ID" value="NZ_RCZD01000023.1"/>
</dbReference>
<feature type="domain" description="Gp5/Type VI secretion system Vgr protein OB-fold" evidence="1">
    <location>
        <begin position="19"/>
        <end position="86"/>
    </location>
</feature>
<dbReference type="Pfam" id="PF04717">
    <property type="entry name" value="Phage_base_V"/>
    <property type="match status" value="1"/>
</dbReference>
<dbReference type="Proteomes" id="UP000317663">
    <property type="component" value="Unassembled WGS sequence"/>
</dbReference>
<dbReference type="EMBL" id="RCZD01000023">
    <property type="protein sequence ID" value="TPG53327.1"/>
    <property type="molecule type" value="Genomic_DNA"/>
</dbReference>
<dbReference type="Gene3D" id="2.40.50.230">
    <property type="entry name" value="Gp5 N-terminal domain"/>
    <property type="match status" value="1"/>
</dbReference>
<comment type="caution">
    <text evidence="3">The sequence shown here is derived from an EMBL/GenBank/DDBJ whole genome shotgun (WGS) entry which is preliminary data.</text>
</comment>
<accession>A0A502FUM9</accession>
<proteinExistence type="predicted"/>
<sequence>MNTHTQLNDIMRLLNNLVRIGTVTAIDLENARCRVTTGNNITAWLPWMTSRAGRTRSWWAPSVGEQVLLLSMGGELTTAFVLPAIFSDANPAPSASADAVHLSFPDGAVIEYEPANGVLTASGIKSANITAADHISVTAPLIACHASTRITLETPEVVCSSKLITGSLEVKQGGTMTGNISHSGGSFTSNGIALHTHRHSGVQTGGGQTGGPQ</sequence>
<dbReference type="NCBIfam" id="TIGR01644">
    <property type="entry name" value="phage_P2_V"/>
    <property type="match status" value="1"/>
</dbReference>